<evidence type="ECO:0000313" key="2">
    <source>
        <dbReference type="EMBL" id="CAA6801273.1"/>
    </source>
</evidence>
<sequence length="69" mass="8082">MLGFISIERFESLVNESKLVSLSFWEDEKSLIHWKNNLEHLATQTEVRASILKIIVFVLLRLRGIILWG</sequence>
<gene>
    <name evidence="2" type="ORF">HELGO_WM28471</name>
</gene>
<dbReference type="PANTHER" id="PTHR37811">
    <property type="entry name" value="BLL5343 PROTEIN"/>
    <property type="match status" value="1"/>
</dbReference>
<evidence type="ECO:0000259" key="1">
    <source>
        <dbReference type="Pfam" id="PF03992"/>
    </source>
</evidence>
<dbReference type="Gene3D" id="3.30.70.100">
    <property type="match status" value="1"/>
</dbReference>
<name>A0A6S6S0Q0_9BACT</name>
<dbReference type="InterPro" id="IPR011008">
    <property type="entry name" value="Dimeric_a/b-barrel"/>
</dbReference>
<accession>A0A6S6S0Q0</accession>
<proteinExistence type="predicted"/>
<organism evidence="2">
    <name type="scientific">uncultured Sulfurovum sp</name>
    <dbReference type="NCBI Taxonomy" id="269237"/>
    <lineage>
        <taxon>Bacteria</taxon>
        <taxon>Pseudomonadati</taxon>
        <taxon>Campylobacterota</taxon>
        <taxon>Epsilonproteobacteria</taxon>
        <taxon>Campylobacterales</taxon>
        <taxon>Sulfurovaceae</taxon>
        <taxon>Sulfurovum</taxon>
        <taxon>environmental samples</taxon>
    </lineage>
</organism>
<protein>
    <recommendedName>
        <fullName evidence="1">ABM domain-containing protein</fullName>
    </recommendedName>
</protein>
<reference evidence="2" key="1">
    <citation type="submission" date="2020-01" db="EMBL/GenBank/DDBJ databases">
        <authorList>
            <person name="Meier V. D."/>
            <person name="Meier V D."/>
        </authorList>
    </citation>
    <scope>NUCLEOTIDE SEQUENCE</scope>
    <source>
        <strain evidence="2">HLG_WM_MAG_04</strain>
    </source>
</reference>
<dbReference type="Pfam" id="PF03992">
    <property type="entry name" value="ABM"/>
    <property type="match status" value="1"/>
</dbReference>
<feature type="domain" description="ABM" evidence="1">
    <location>
        <begin position="3"/>
        <end position="44"/>
    </location>
</feature>
<dbReference type="InterPro" id="IPR052936">
    <property type="entry name" value="Jasmonate_Hydroxylase-like"/>
</dbReference>
<dbReference type="EMBL" id="CACVAX010000004">
    <property type="protein sequence ID" value="CAA6801273.1"/>
    <property type="molecule type" value="Genomic_DNA"/>
</dbReference>
<dbReference type="InterPro" id="IPR007138">
    <property type="entry name" value="ABM_dom"/>
</dbReference>
<dbReference type="AlphaFoldDB" id="A0A6S6S0Q0"/>
<dbReference type="PANTHER" id="PTHR37811:SF2">
    <property type="entry name" value="ABM DOMAIN-CONTAINING PROTEIN"/>
    <property type="match status" value="1"/>
</dbReference>
<dbReference type="SUPFAM" id="SSF54909">
    <property type="entry name" value="Dimeric alpha+beta barrel"/>
    <property type="match status" value="1"/>
</dbReference>